<evidence type="ECO:0000313" key="1">
    <source>
        <dbReference type="EMBL" id="QSG07607.1"/>
    </source>
</evidence>
<organism evidence="1 2">
    <name type="scientific">Halapricum desulfuricans</name>
    <dbReference type="NCBI Taxonomy" id="2841257"/>
    <lineage>
        <taxon>Archaea</taxon>
        <taxon>Methanobacteriati</taxon>
        <taxon>Methanobacteriota</taxon>
        <taxon>Stenosarchaea group</taxon>
        <taxon>Halobacteria</taxon>
        <taxon>Halobacteriales</taxon>
        <taxon>Haloarculaceae</taxon>
        <taxon>Halapricum</taxon>
    </lineage>
</organism>
<protein>
    <submittedName>
        <fullName evidence="1">Putative transcriptional regulator, contains HTH domain</fullName>
    </submittedName>
</protein>
<name>A0A897N4E5_9EURY</name>
<dbReference type="KEGG" id="hds:HSR122_0190"/>
<dbReference type="RefSeq" id="WP_229110773.1">
    <property type="nucleotide sequence ID" value="NZ_CP064788.1"/>
</dbReference>
<dbReference type="InterPro" id="IPR043809">
    <property type="entry name" value="DUF5791"/>
</dbReference>
<dbReference type="Pfam" id="PF19104">
    <property type="entry name" value="DUF5791"/>
    <property type="match status" value="1"/>
</dbReference>
<reference evidence="1 2" key="1">
    <citation type="submission" date="2020-11" db="EMBL/GenBank/DDBJ databases">
        <title>Carbohydrate-dependent, anaerobic sulfur respiration: A novel catabolism in halophilic archaea.</title>
        <authorList>
            <person name="Sorokin D.Y."/>
            <person name="Messina E."/>
            <person name="Smedile F."/>
            <person name="La Cono V."/>
            <person name="Hallsworth J.E."/>
            <person name="Yakimov M.M."/>
        </authorList>
    </citation>
    <scope>NUCLEOTIDE SEQUENCE [LARGE SCALE GENOMIC DNA]</scope>
    <source>
        <strain evidence="1 2">HSR12-2</strain>
    </source>
</reference>
<dbReference type="AlphaFoldDB" id="A0A897N4E5"/>
<dbReference type="EMBL" id="CP064788">
    <property type="protein sequence ID" value="QSG07607.1"/>
    <property type="molecule type" value="Genomic_DNA"/>
</dbReference>
<gene>
    <name evidence="1" type="ORF">HSR122_0190</name>
</gene>
<evidence type="ECO:0000313" key="2">
    <source>
        <dbReference type="Proteomes" id="UP000662973"/>
    </source>
</evidence>
<dbReference type="GeneID" id="68850871"/>
<accession>A0A897N4E5</accession>
<keyword evidence="2" id="KW-1185">Reference proteome</keyword>
<sequence length="152" mass="16005">MLTGRFPDAGERDPEALLVAYLDVLGDVIDEQGVEIVAAETDLSTATVETLADGVTTASDAPDVAERAADITLDEAAAVLARSAEFPDAETVAAEARDILLMGMTTAVMDVDAVASRLDATDPKTIQQQVEGRHPITLEEYARIHSLLEGAP</sequence>
<dbReference type="Proteomes" id="UP000662973">
    <property type="component" value="Chromosome"/>
</dbReference>
<proteinExistence type="predicted"/>